<sequence>MSSERISWFPVLERDQLSDEARALFDQMEERMGFVPNVFRALAWRGDRMLKWYAHYQSVMEPTPGLGRAEREMIAVVVSMQNQCLYCLTTHGFALRAILKDPVQGDRITLDYRKAGLSEKHMAMLDFAVKLTLDPVTVTEDDIDELRALGFSDEDCWDIVEVTAMFNFTNRLMSGAGVLPNPEFHGMAR</sequence>
<dbReference type="AlphaFoldDB" id="A0A2A9HDN4"/>
<dbReference type="GO" id="GO:0051920">
    <property type="term" value="F:peroxiredoxin activity"/>
    <property type="evidence" value="ECO:0007669"/>
    <property type="project" value="InterPro"/>
</dbReference>
<proteinExistence type="predicted"/>
<dbReference type="InterPro" id="IPR003779">
    <property type="entry name" value="CMD-like"/>
</dbReference>
<dbReference type="RefSeq" id="WP_098503524.1">
    <property type="nucleotide sequence ID" value="NZ_PDJQ01000001.1"/>
</dbReference>
<keyword evidence="3" id="KW-1185">Reference proteome</keyword>
<protein>
    <submittedName>
        <fullName evidence="2">Putative peroxidase-related enzyme</fullName>
    </submittedName>
</protein>
<dbReference type="Gene3D" id="1.20.1290.10">
    <property type="entry name" value="AhpD-like"/>
    <property type="match status" value="1"/>
</dbReference>
<keyword evidence="2" id="KW-0560">Oxidoreductase</keyword>
<accession>A0A2A9HDN4</accession>
<dbReference type="NCBIfam" id="TIGR00778">
    <property type="entry name" value="ahpD_dom"/>
    <property type="match status" value="1"/>
</dbReference>
<feature type="domain" description="Carboxymuconolactone decarboxylase-like" evidence="1">
    <location>
        <begin position="52"/>
        <end position="92"/>
    </location>
</feature>
<dbReference type="SUPFAM" id="SSF69118">
    <property type="entry name" value="AhpD-like"/>
    <property type="match status" value="1"/>
</dbReference>
<dbReference type="Gene3D" id="1.20.5.810">
    <property type="entry name" value="AhpD-like"/>
    <property type="match status" value="1"/>
</dbReference>
<organism evidence="2 3">
    <name type="scientific">Tepidiforma thermophila (strain KCTC 52669 / CGMCC 1.13589 / G233)</name>
    <dbReference type="NCBI Taxonomy" id="2761530"/>
    <lineage>
        <taxon>Bacteria</taxon>
        <taxon>Bacillati</taxon>
        <taxon>Chloroflexota</taxon>
        <taxon>Tepidiformia</taxon>
        <taxon>Tepidiformales</taxon>
        <taxon>Tepidiformaceae</taxon>
        <taxon>Tepidiforma</taxon>
    </lineage>
</organism>
<evidence type="ECO:0000259" key="1">
    <source>
        <dbReference type="Pfam" id="PF02627"/>
    </source>
</evidence>
<dbReference type="InterPro" id="IPR029032">
    <property type="entry name" value="AhpD-like"/>
</dbReference>
<dbReference type="InterPro" id="IPR004675">
    <property type="entry name" value="AhpD_core"/>
</dbReference>
<dbReference type="NCBIfam" id="TIGR01926">
    <property type="entry name" value="peroxid_rel"/>
    <property type="match status" value="1"/>
</dbReference>
<dbReference type="Pfam" id="PF02627">
    <property type="entry name" value="CMD"/>
    <property type="match status" value="1"/>
</dbReference>
<evidence type="ECO:0000313" key="3">
    <source>
        <dbReference type="Proteomes" id="UP000223071"/>
    </source>
</evidence>
<dbReference type="PANTHER" id="PTHR35446:SF2">
    <property type="entry name" value="CARBOXYMUCONOLACTONE DECARBOXYLASE-LIKE DOMAIN-CONTAINING PROTEIN"/>
    <property type="match status" value="1"/>
</dbReference>
<reference evidence="2 3" key="1">
    <citation type="submission" date="2017-09" db="EMBL/GenBank/DDBJ databases">
        <title>Sequencing the genomes of two abundant thermophiles in Great Basin hot springs: Thermocrinis jamiesonii and novel Chloroflexi Thermoflexus hugenholtzii.</title>
        <authorList>
            <person name="Hedlund B."/>
        </authorList>
    </citation>
    <scope>NUCLEOTIDE SEQUENCE [LARGE SCALE GENOMIC DNA]</scope>
    <source>
        <strain evidence="2 3">G233</strain>
    </source>
</reference>
<name>A0A2A9HDN4_TEPT2</name>
<gene>
    <name evidence="2" type="ORF">A9A59_1322</name>
</gene>
<dbReference type="InterPro" id="IPR010195">
    <property type="entry name" value="Uncharacterised_peroxidase-rel"/>
</dbReference>
<comment type="caution">
    <text evidence="2">The sequence shown here is derived from an EMBL/GenBank/DDBJ whole genome shotgun (WGS) entry which is preliminary data.</text>
</comment>
<evidence type="ECO:0000313" key="2">
    <source>
        <dbReference type="EMBL" id="PFG74114.1"/>
    </source>
</evidence>
<dbReference type="Proteomes" id="UP000223071">
    <property type="component" value="Unassembled WGS sequence"/>
</dbReference>
<dbReference type="EMBL" id="PDJQ01000001">
    <property type="protein sequence ID" value="PFG74114.1"/>
    <property type="molecule type" value="Genomic_DNA"/>
</dbReference>
<dbReference type="PANTHER" id="PTHR35446">
    <property type="entry name" value="SI:CH211-175M2.5"/>
    <property type="match status" value="1"/>
</dbReference>
<keyword evidence="2" id="KW-0575">Peroxidase</keyword>